<feature type="transmembrane region" description="Helical" evidence="1">
    <location>
        <begin position="146"/>
        <end position="176"/>
    </location>
</feature>
<name>A0A4R6Q5C3_9FLAO</name>
<keyword evidence="1" id="KW-1133">Transmembrane helix</keyword>
<accession>A0A4R6Q5C3</accession>
<evidence type="ECO:0000313" key="4">
    <source>
        <dbReference type="Proteomes" id="UP000295260"/>
    </source>
</evidence>
<dbReference type="AlphaFoldDB" id="A0A4R6Q5C3"/>
<sequence length="247" mass="28765">MTNRLYLNLFISLTILLIGYYSATEITTYWGNKIVNITSIVLASLFLTGFSFKNLPKKVDLEIYYKYLFPISFGIIGLCLLNYFIPALVYKLMDWNFNNDILKSITNLPRFLIMMVLSVFLEELYYRRIIAQKILNEKGFRKSIWLSALAFCIGHFFSSTGLLSAFLGGLVLGYIFLKTKSLMLSFIAHLIYNYTTYFGALKLNENTNLWNSYLIIYFIILIGLLMIAIMFYIIKKWKPKVETESRS</sequence>
<protein>
    <submittedName>
        <fullName evidence="3">CAAX prenyl protease-like protein</fullName>
    </submittedName>
</protein>
<feature type="transmembrane region" description="Helical" evidence="1">
    <location>
        <begin position="182"/>
        <end position="201"/>
    </location>
</feature>
<feature type="transmembrane region" description="Helical" evidence="1">
    <location>
        <begin position="64"/>
        <end position="85"/>
    </location>
</feature>
<feature type="transmembrane region" description="Helical" evidence="1">
    <location>
        <begin position="34"/>
        <end position="52"/>
    </location>
</feature>
<dbReference type="InterPro" id="IPR052710">
    <property type="entry name" value="CAAX_protease"/>
</dbReference>
<keyword evidence="1" id="KW-0472">Membrane</keyword>
<organism evidence="3 4">
    <name type="scientific">Flavobacterium dankookense</name>
    <dbReference type="NCBI Taxonomy" id="706186"/>
    <lineage>
        <taxon>Bacteria</taxon>
        <taxon>Pseudomonadati</taxon>
        <taxon>Bacteroidota</taxon>
        <taxon>Flavobacteriia</taxon>
        <taxon>Flavobacteriales</taxon>
        <taxon>Flavobacteriaceae</taxon>
        <taxon>Flavobacterium</taxon>
    </lineage>
</organism>
<dbReference type="GO" id="GO:0006508">
    <property type="term" value="P:proteolysis"/>
    <property type="evidence" value="ECO:0007669"/>
    <property type="project" value="UniProtKB-KW"/>
</dbReference>
<dbReference type="OrthoDB" id="1433379at2"/>
<reference evidence="3 4" key="1">
    <citation type="submission" date="2019-03" db="EMBL/GenBank/DDBJ databases">
        <title>Genomic Encyclopedia of Archaeal and Bacterial Type Strains, Phase II (KMG-II): from individual species to whole genera.</title>
        <authorList>
            <person name="Goeker M."/>
        </authorList>
    </citation>
    <scope>NUCLEOTIDE SEQUENCE [LARGE SCALE GENOMIC DNA]</scope>
    <source>
        <strain evidence="3 4">DSM 25687</strain>
    </source>
</reference>
<evidence type="ECO:0000259" key="2">
    <source>
        <dbReference type="Pfam" id="PF02517"/>
    </source>
</evidence>
<comment type="caution">
    <text evidence="3">The sequence shown here is derived from an EMBL/GenBank/DDBJ whole genome shotgun (WGS) entry which is preliminary data.</text>
</comment>
<proteinExistence type="predicted"/>
<dbReference type="GO" id="GO:0004175">
    <property type="term" value="F:endopeptidase activity"/>
    <property type="evidence" value="ECO:0007669"/>
    <property type="project" value="UniProtKB-ARBA"/>
</dbReference>
<dbReference type="InterPro" id="IPR003675">
    <property type="entry name" value="Rce1/LyrA-like_dom"/>
</dbReference>
<feature type="transmembrane region" description="Helical" evidence="1">
    <location>
        <begin position="213"/>
        <end position="234"/>
    </location>
</feature>
<keyword evidence="3" id="KW-0378">Hydrolase</keyword>
<dbReference type="PANTHER" id="PTHR36435:SF1">
    <property type="entry name" value="CAAX AMINO TERMINAL PROTEASE FAMILY PROTEIN"/>
    <property type="match status" value="1"/>
</dbReference>
<dbReference type="Pfam" id="PF02517">
    <property type="entry name" value="Rce1-like"/>
    <property type="match status" value="1"/>
</dbReference>
<feature type="domain" description="CAAX prenyl protease 2/Lysostaphin resistance protein A-like" evidence="2">
    <location>
        <begin position="107"/>
        <end position="194"/>
    </location>
</feature>
<dbReference type="GO" id="GO:0080120">
    <property type="term" value="P:CAAX-box protein maturation"/>
    <property type="evidence" value="ECO:0007669"/>
    <property type="project" value="UniProtKB-ARBA"/>
</dbReference>
<feature type="transmembrane region" description="Helical" evidence="1">
    <location>
        <begin position="105"/>
        <end position="125"/>
    </location>
</feature>
<dbReference type="Proteomes" id="UP000295260">
    <property type="component" value="Unassembled WGS sequence"/>
</dbReference>
<keyword evidence="1" id="KW-0812">Transmembrane</keyword>
<dbReference type="EMBL" id="SNXR01000018">
    <property type="protein sequence ID" value="TDP57584.1"/>
    <property type="molecule type" value="Genomic_DNA"/>
</dbReference>
<keyword evidence="3" id="KW-0645">Protease</keyword>
<gene>
    <name evidence="3" type="ORF">BC748_2798</name>
</gene>
<evidence type="ECO:0000256" key="1">
    <source>
        <dbReference type="SAM" id="Phobius"/>
    </source>
</evidence>
<feature type="transmembrane region" description="Helical" evidence="1">
    <location>
        <begin position="5"/>
        <end position="22"/>
    </location>
</feature>
<evidence type="ECO:0000313" key="3">
    <source>
        <dbReference type="EMBL" id="TDP57584.1"/>
    </source>
</evidence>
<dbReference type="PANTHER" id="PTHR36435">
    <property type="entry name" value="SLR1288 PROTEIN"/>
    <property type="match status" value="1"/>
</dbReference>
<keyword evidence="4" id="KW-1185">Reference proteome</keyword>